<dbReference type="Pfam" id="PF00017">
    <property type="entry name" value="SH2"/>
    <property type="match status" value="1"/>
</dbReference>
<evidence type="ECO:0000313" key="7">
    <source>
        <dbReference type="EMBL" id="KAE9539848.1"/>
    </source>
</evidence>
<dbReference type="SUPFAM" id="SSF55550">
    <property type="entry name" value="SH2 domain"/>
    <property type="match status" value="1"/>
</dbReference>
<dbReference type="CDD" id="cd15489">
    <property type="entry name" value="PHD_SF"/>
    <property type="match status" value="1"/>
</dbReference>
<keyword evidence="8" id="KW-1185">Reference proteome</keyword>
<dbReference type="AlphaFoldDB" id="A0A6G0TVS4"/>
<evidence type="ECO:0000256" key="5">
    <source>
        <dbReference type="SAM" id="MobiDB-lite"/>
    </source>
</evidence>
<name>A0A6G0TVS4_APHGL</name>
<dbReference type="PRINTS" id="PR00401">
    <property type="entry name" value="SH2DOMAIN"/>
</dbReference>
<keyword evidence="4" id="KW-0727">SH2 domain</keyword>
<keyword evidence="1" id="KW-0479">Metal-binding</keyword>
<feature type="compositionally biased region" description="Polar residues" evidence="5">
    <location>
        <begin position="439"/>
        <end position="466"/>
    </location>
</feature>
<dbReference type="InterPro" id="IPR011011">
    <property type="entry name" value="Znf_FYVE_PHD"/>
</dbReference>
<keyword evidence="3" id="KW-0862">Zinc</keyword>
<feature type="region of interest" description="Disordered" evidence="5">
    <location>
        <begin position="410"/>
        <end position="477"/>
    </location>
</feature>
<keyword evidence="2" id="KW-0863">Zinc-finger</keyword>
<dbReference type="PANTHER" id="PTHR15832">
    <property type="entry name" value="SHC (SRC HOMOLOGY DOMAIN C-TERMINAL) ADAPTOR HOMOLOG"/>
    <property type="match status" value="1"/>
</dbReference>
<protein>
    <recommendedName>
        <fullName evidence="6">SH2 domain-containing protein</fullName>
    </recommendedName>
</protein>
<evidence type="ECO:0000256" key="4">
    <source>
        <dbReference type="PROSITE-ProRule" id="PRU00191"/>
    </source>
</evidence>
<feature type="compositionally biased region" description="Low complexity" evidence="5">
    <location>
        <begin position="410"/>
        <end position="427"/>
    </location>
</feature>
<dbReference type="PROSITE" id="PS50001">
    <property type="entry name" value="SH2"/>
    <property type="match status" value="1"/>
</dbReference>
<dbReference type="InterPro" id="IPR000980">
    <property type="entry name" value="SH2"/>
</dbReference>
<dbReference type="PANTHER" id="PTHR15832:SF2">
    <property type="entry name" value="SH2 DOMAIN-CONTAINING PROTEIN"/>
    <property type="match status" value="1"/>
</dbReference>
<dbReference type="InterPro" id="IPR013083">
    <property type="entry name" value="Znf_RING/FYVE/PHD"/>
</dbReference>
<proteinExistence type="predicted"/>
<dbReference type="Gene3D" id="3.30.40.10">
    <property type="entry name" value="Zinc/RING finger domain, C3HC4 (zinc finger)"/>
    <property type="match status" value="1"/>
</dbReference>
<dbReference type="OrthoDB" id="10013007at2759"/>
<dbReference type="PROSITE" id="PS01359">
    <property type="entry name" value="ZF_PHD_1"/>
    <property type="match status" value="1"/>
</dbReference>
<sequence length="627" mass="70558">MLPLNCVVCTNHFAELDVPIKCDSCSETVHTKCTRLSATEVKCLLMKNRSLKYLCSNCEQGLKELPELKLLIKKLLVEVEELKNFLFQSPNNEVCNEFIINEINERNRRAANLICYNVIESDSNQSNFYCSRFAHDCDQGNNIFATMVESTSSVPVPIKVICIGRYQSNKPRSIIITFSSISEAFNIMKNKNNLLSRYPTISLSSDRTQYQRDRMKKLREELASQLAVNLVMKSGVVEFPDIWKKSFITPIYKSGDKSNHYKILTTLLAEGLNSIVGNAFRMAYAAQLELERRSVTNSPKSNLNNTSWMKLNDKLNVQRIHNGSPLSKKVIETPKPTPPTTLPGVRPFDHNKGLDFTPGQFSTPTSSDDSPDLNTYKRMLEKPPLIKRLAMGLSVHNNCSNEDWYPLVCSSSVSSSPSTNSDDCSTPESSQEKLKDNRLTQCSARSPDSPTNIKLKNNLISNSMDKTPTPPPLPERSDSLLDKPEECELKKAPWFQAGIPREITLEVLGQEPVGAFMVRESTTKPGCFALSLRVPQEFHPLGIAHYLILRTNKGFKIKGFTKEFTTLTALITHHSVMPELLPCPLSLSRYNPTFVKSDSNQDFADIDADPDYNTLADFRKMMADLNV</sequence>
<evidence type="ECO:0000256" key="1">
    <source>
        <dbReference type="ARBA" id="ARBA00022723"/>
    </source>
</evidence>
<accession>A0A6G0TVS4</accession>
<evidence type="ECO:0000259" key="6">
    <source>
        <dbReference type="PROSITE" id="PS50001"/>
    </source>
</evidence>
<comment type="caution">
    <text evidence="7">The sequence shown here is derived from an EMBL/GenBank/DDBJ whole genome shotgun (WGS) entry which is preliminary data.</text>
</comment>
<feature type="domain" description="SH2" evidence="6">
    <location>
        <begin position="494"/>
        <end position="593"/>
    </location>
</feature>
<dbReference type="SUPFAM" id="SSF57903">
    <property type="entry name" value="FYVE/PHD zinc finger"/>
    <property type="match status" value="1"/>
</dbReference>
<organism evidence="7 8">
    <name type="scientific">Aphis glycines</name>
    <name type="common">Soybean aphid</name>
    <dbReference type="NCBI Taxonomy" id="307491"/>
    <lineage>
        <taxon>Eukaryota</taxon>
        <taxon>Metazoa</taxon>
        <taxon>Ecdysozoa</taxon>
        <taxon>Arthropoda</taxon>
        <taxon>Hexapoda</taxon>
        <taxon>Insecta</taxon>
        <taxon>Pterygota</taxon>
        <taxon>Neoptera</taxon>
        <taxon>Paraneoptera</taxon>
        <taxon>Hemiptera</taxon>
        <taxon>Sternorrhyncha</taxon>
        <taxon>Aphidomorpha</taxon>
        <taxon>Aphidoidea</taxon>
        <taxon>Aphididae</taxon>
        <taxon>Aphidini</taxon>
        <taxon>Aphis</taxon>
        <taxon>Aphis</taxon>
    </lineage>
</organism>
<evidence type="ECO:0000313" key="8">
    <source>
        <dbReference type="Proteomes" id="UP000475862"/>
    </source>
</evidence>
<dbReference type="EMBL" id="VYZN01000014">
    <property type="protein sequence ID" value="KAE9539848.1"/>
    <property type="molecule type" value="Genomic_DNA"/>
</dbReference>
<reference evidence="7 8" key="1">
    <citation type="submission" date="2019-08" db="EMBL/GenBank/DDBJ databases">
        <title>The genome of the soybean aphid Biotype 1, its phylome, world population structure and adaptation to the North American continent.</title>
        <authorList>
            <person name="Giordano R."/>
            <person name="Donthu R.K."/>
            <person name="Hernandez A.G."/>
            <person name="Wright C.L."/>
            <person name="Zimin A.V."/>
        </authorList>
    </citation>
    <scope>NUCLEOTIDE SEQUENCE [LARGE SCALE GENOMIC DNA]</scope>
    <source>
        <tissue evidence="7">Whole aphids</tissue>
    </source>
</reference>
<dbReference type="InterPro" id="IPR019786">
    <property type="entry name" value="Zinc_finger_PHD-type_CS"/>
</dbReference>
<dbReference type="InterPro" id="IPR036860">
    <property type="entry name" value="SH2_dom_sf"/>
</dbReference>
<evidence type="ECO:0000256" key="2">
    <source>
        <dbReference type="ARBA" id="ARBA00022771"/>
    </source>
</evidence>
<gene>
    <name evidence="7" type="ORF">AGLY_005100</name>
</gene>
<feature type="region of interest" description="Disordered" evidence="5">
    <location>
        <begin position="327"/>
        <end position="376"/>
    </location>
</feature>
<dbReference type="GO" id="GO:0008270">
    <property type="term" value="F:zinc ion binding"/>
    <property type="evidence" value="ECO:0007669"/>
    <property type="project" value="UniProtKB-KW"/>
</dbReference>
<dbReference type="SMART" id="SM00252">
    <property type="entry name" value="SH2"/>
    <property type="match status" value="1"/>
</dbReference>
<dbReference type="Proteomes" id="UP000475862">
    <property type="component" value="Unassembled WGS sequence"/>
</dbReference>
<dbReference type="Gene3D" id="3.30.505.10">
    <property type="entry name" value="SH2 domain"/>
    <property type="match status" value="1"/>
</dbReference>
<evidence type="ECO:0000256" key="3">
    <source>
        <dbReference type="ARBA" id="ARBA00022833"/>
    </source>
</evidence>